<dbReference type="Pfam" id="PF07690">
    <property type="entry name" value="MFS_1"/>
    <property type="match status" value="1"/>
</dbReference>
<evidence type="ECO:0000313" key="9">
    <source>
        <dbReference type="EMBL" id="RRR73447.1"/>
    </source>
</evidence>
<dbReference type="PANTHER" id="PTHR23514:SF3">
    <property type="entry name" value="BYPASS OF STOP CODON PROTEIN 6"/>
    <property type="match status" value="1"/>
</dbReference>
<evidence type="ECO:0000256" key="6">
    <source>
        <dbReference type="ARBA" id="ARBA00023136"/>
    </source>
</evidence>
<keyword evidence="5 7" id="KW-1133">Transmembrane helix</keyword>
<feature type="transmembrane region" description="Helical" evidence="7">
    <location>
        <begin position="357"/>
        <end position="384"/>
    </location>
</feature>
<feature type="transmembrane region" description="Helical" evidence="7">
    <location>
        <begin position="281"/>
        <end position="299"/>
    </location>
</feature>
<protein>
    <submittedName>
        <fullName evidence="9">MFS transporter</fullName>
    </submittedName>
</protein>
<dbReference type="EMBL" id="RSAS01000338">
    <property type="protein sequence ID" value="RRR73447.1"/>
    <property type="molecule type" value="Genomic_DNA"/>
</dbReference>
<proteinExistence type="inferred from homology"/>
<feature type="domain" description="Major facilitator superfamily (MFS) profile" evidence="8">
    <location>
        <begin position="19"/>
        <end position="395"/>
    </location>
</feature>
<dbReference type="InterPro" id="IPR036259">
    <property type="entry name" value="MFS_trans_sf"/>
</dbReference>
<evidence type="ECO:0000256" key="1">
    <source>
        <dbReference type="ARBA" id="ARBA00004651"/>
    </source>
</evidence>
<feature type="transmembrane region" description="Helical" evidence="7">
    <location>
        <begin position="139"/>
        <end position="158"/>
    </location>
</feature>
<comment type="subcellular location">
    <subcellularLocation>
        <location evidence="1">Cell membrane</location>
        <topology evidence="1">Multi-pass membrane protein</topology>
    </subcellularLocation>
</comment>
<dbReference type="GO" id="GO:0022857">
    <property type="term" value="F:transmembrane transporter activity"/>
    <property type="evidence" value="ECO:0007669"/>
    <property type="project" value="InterPro"/>
</dbReference>
<feature type="transmembrane region" description="Helical" evidence="7">
    <location>
        <begin position="89"/>
        <end position="119"/>
    </location>
</feature>
<evidence type="ECO:0000256" key="2">
    <source>
        <dbReference type="ARBA" id="ARBA00008335"/>
    </source>
</evidence>
<dbReference type="InterPro" id="IPR020846">
    <property type="entry name" value="MFS_dom"/>
</dbReference>
<feature type="transmembrane region" description="Helical" evidence="7">
    <location>
        <begin position="170"/>
        <end position="192"/>
    </location>
</feature>
<feature type="transmembrane region" description="Helical" evidence="7">
    <location>
        <begin position="216"/>
        <end position="243"/>
    </location>
</feature>
<dbReference type="PROSITE" id="PS50850">
    <property type="entry name" value="MFS"/>
    <property type="match status" value="1"/>
</dbReference>
<organism evidence="9 10">
    <name type="scientific">Candidatus Viridilinea halotolerans</name>
    <dbReference type="NCBI Taxonomy" id="2491704"/>
    <lineage>
        <taxon>Bacteria</taxon>
        <taxon>Bacillati</taxon>
        <taxon>Chloroflexota</taxon>
        <taxon>Chloroflexia</taxon>
        <taxon>Chloroflexales</taxon>
        <taxon>Chloroflexineae</taxon>
        <taxon>Oscillochloridaceae</taxon>
        <taxon>Candidatus Viridilinea</taxon>
    </lineage>
</organism>
<comment type="caution">
    <text evidence="9">The sequence shown here is derived from an EMBL/GenBank/DDBJ whole genome shotgun (WGS) entry which is preliminary data.</text>
</comment>
<dbReference type="GO" id="GO:0005886">
    <property type="term" value="C:plasma membrane"/>
    <property type="evidence" value="ECO:0007669"/>
    <property type="project" value="UniProtKB-SubCell"/>
</dbReference>
<evidence type="ECO:0000256" key="4">
    <source>
        <dbReference type="ARBA" id="ARBA00022692"/>
    </source>
</evidence>
<dbReference type="SUPFAM" id="SSF103473">
    <property type="entry name" value="MFS general substrate transporter"/>
    <property type="match status" value="1"/>
</dbReference>
<dbReference type="Proteomes" id="UP000280307">
    <property type="component" value="Unassembled WGS sequence"/>
</dbReference>
<evidence type="ECO:0000259" key="8">
    <source>
        <dbReference type="PROSITE" id="PS50850"/>
    </source>
</evidence>
<evidence type="ECO:0000313" key="10">
    <source>
        <dbReference type="Proteomes" id="UP000280307"/>
    </source>
</evidence>
<dbReference type="AlphaFoldDB" id="A0A426U1U1"/>
<dbReference type="Gene3D" id="1.20.1250.20">
    <property type="entry name" value="MFS general substrate transporter like domains"/>
    <property type="match status" value="1"/>
</dbReference>
<dbReference type="InterPro" id="IPR051788">
    <property type="entry name" value="MFS_Transporter"/>
</dbReference>
<dbReference type="InterPro" id="IPR011701">
    <property type="entry name" value="MFS"/>
</dbReference>
<dbReference type="PANTHER" id="PTHR23514">
    <property type="entry name" value="BYPASS OF STOP CODON PROTEIN 6"/>
    <property type="match status" value="1"/>
</dbReference>
<comment type="similarity">
    <text evidence="2">Belongs to the major facilitator superfamily.</text>
</comment>
<gene>
    <name evidence="9" type="ORF">EI684_08745</name>
</gene>
<keyword evidence="3" id="KW-0813">Transport</keyword>
<evidence type="ECO:0000256" key="3">
    <source>
        <dbReference type="ARBA" id="ARBA00022448"/>
    </source>
</evidence>
<feature type="transmembrane region" description="Helical" evidence="7">
    <location>
        <begin position="21"/>
        <end position="44"/>
    </location>
</feature>
<evidence type="ECO:0000256" key="7">
    <source>
        <dbReference type="SAM" id="Phobius"/>
    </source>
</evidence>
<feature type="transmembrane region" description="Helical" evidence="7">
    <location>
        <begin position="56"/>
        <end position="77"/>
    </location>
</feature>
<accession>A0A426U1U1</accession>
<reference evidence="9 10" key="1">
    <citation type="submission" date="2018-12" db="EMBL/GenBank/DDBJ databases">
        <title>Genome Sequence of Candidatus Viridilinea halotolerans isolated from saline sulfide-rich spring.</title>
        <authorList>
            <person name="Grouzdev D.S."/>
            <person name="Burganskaya E.I."/>
            <person name="Krutkina M.S."/>
            <person name="Sukhacheva M.V."/>
            <person name="Gorlenko V.M."/>
        </authorList>
    </citation>
    <scope>NUCLEOTIDE SEQUENCE [LARGE SCALE GENOMIC DNA]</scope>
    <source>
        <strain evidence="9">Chok-6</strain>
    </source>
</reference>
<keyword evidence="6 7" id="KW-0472">Membrane</keyword>
<feature type="transmembrane region" description="Helical" evidence="7">
    <location>
        <begin position="255"/>
        <end position="275"/>
    </location>
</feature>
<keyword evidence="4 7" id="KW-0812">Transmembrane</keyword>
<sequence>MDGMVWERLSMAQGGVRGSGAQVIATFVALGMASGLLGVALPGIEQHFTIPHHMTGSLFTGMTAGFVLGSSSTAWVIRRLGLRRTLTLSLLLLAFSLVSAATAPSWLLLVVSLTIHGIAAGSVGTGVNSYAVACFPPSLFSWLHASFGIGMAASAATLSTMLGGGFSWHYGYFAIALLIAALTFWLCVARWLPEAFLSDGITVCPSPLTVTLHQKLAWLLGGIISLAAIEGVVGVWAASVLIGRGLSSDVAGTGAAIYWTAFTAGRLLIGGLVRFVAPQQIIRVSAWILLAGMVIFMYASSISGSWIGLAIAGMAVAPLFPLILAYAAERLGPSRASQLTAAYSVSSNLSQTALSSLAGVVASIWGTGAIALYLVIVGIGLVALTEMTLPAARQHQEP</sequence>
<feature type="transmembrane region" description="Helical" evidence="7">
    <location>
        <begin position="306"/>
        <end position="328"/>
    </location>
</feature>
<name>A0A426U1U1_9CHLR</name>
<evidence type="ECO:0000256" key="5">
    <source>
        <dbReference type="ARBA" id="ARBA00022989"/>
    </source>
</evidence>